<dbReference type="InterPro" id="IPR010031">
    <property type="entry name" value="FAD_lactone_oxidase-like"/>
</dbReference>
<keyword evidence="3" id="KW-0560">Oxidoreductase</keyword>
<protein>
    <recommendedName>
        <fullName evidence="4">FAD-binding PCMH-type domain-containing protein</fullName>
    </recommendedName>
</protein>
<comment type="cofactor">
    <cofactor evidence="1">
        <name>FAD</name>
        <dbReference type="ChEBI" id="CHEBI:57692"/>
    </cofactor>
</comment>
<dbReference type="InterPro" id="IPR010029">
    <property type="entry name" value="GL_DH"/>
</dbReference>
<dbReference type="InterPro" id="IPR007173">
    <property type="entry name" value="ALO_C"/>
</dbReference>
<dbReference type="PROSITE" id="PS51387">
    <property type="entry name" value="FAD_PCMH"/>
    <property type="match status" value="1"/>
</dbReference>
<dbReference type="InterPro" id="IPR016167">
    <property type="entry name" value="FAD-bd_PCMH_sub1"/>
</dbReference>
<evidence type="ECO:0000256" key="1">
    <source>
        <dbReference type="ARBA" id="ARBA00001974"/>
    </source>
</evidence>
<evidence type="ECO:0000256" key="2">
    <source>
        <dbReference type="ARBA" id="ARBA00005147"/>
    </source>
</evidence>
<dbReference type="Pfam" id="PF04030">
    <property type="entry name" value="ALO"/>
    <property type="match status" value="1"/>
</dbReference>
<proteinExistence type="predicted"/>
<dbReference type="InterPro" id="IPR016166">
    <property type="entry name" value="FAD-bd_PCMH"/>
</dbReference>
<dbReference type="Gene3D" id="3.30.465.10">
    <property type="match status" value="1"/>
</dbReference>
<dbReference type="PIRSF" id="PIRSF000136">
    <property type="entry name" value="LGO_GLO"/>
    <property type="match status" value="1"/>
</dbReference>
<dbReference type="Pfam" id="PF01565">
    <property type="entry name" value="FAD_binding_4"/>
    <property type="match status" value="1"/>
</dbReference>
<evidence type="ECO:0000313" key="5">
    <source>
        <dbReference type="EMBL" id="CAD8669581.1"/>
    </source>
</evidence>
<organism evidence="5">
    <name type="scientific">Pyramimonas obovata</name>
    <dbReference type="NCBI Taxonomy" id="1411642"/>
    <lineage>
        <taxon>Eukaryota</taxon>
        <taxon>Viridiplantae</taxon>
        <taxon>Chlorophyta</taxon>
        <taxon>Pyramimonadophyceae</taxon>
        <taxon>Pyramimonadales</taxon>
        <taxon>Pyramimonadaceae</taxon>
        <taxon>Pyramimonas</taxon>
        <taxon>Pyramimonas incertae sedis</taxon>
    </lineage>
</organism>
<dbReference type="GO" id="GO:0016633">
    <property type="term" value="F:galactonolactone dehydrogenase activity"/>
    <property type="evidence" value="ECO:0007669"/>
    <property type="project" value="InterPro"/>
</dbReference>
<accession>A0A7S0R7R7</accession>
<name>A0A7S0R7R7_9CHLO</name>
<dbReference type="GO" id="GO:0003885">
    <property type="term" value="F:D-arabinono-1,4-lactone oxidase activity"/>
    <property type="evidence" value="ECO:0007669"/>
    <property type="project" value="InterPro"/>
</dbReference>
<dbReference type="EMBL" id="HBFA01019667">
    <property type="protein sequence ID" value="CAD8669581.1"/>
    <property type="molecule type" value="Transcribed_RNA"/>
</dbReference>
<dbReference type="PANTHER" id="PTHR43762">
    <property type="entry name" value="L-GULONOLACTONE OXIDASE"/>
    <property type="match status" value="1"/>
</dbReference>
<dbReference type="AlphaFoldDB" id="A0A7S0R7R7"/>
<feature type="domain" description="FAD-binding PCMH-type" evidence="4">
    <location>
        <begin position="97"/>
        <end position="267"/>
    </location>
</feature>
<reference evidence="5" key="1">
    <citation type="submission" date="2021-01" db="EMBL/GenBank/DDBJ databases">
        <authorList>
            <person name="Corre E."/>
            <person name="Pelletier E."/>
            <person name="Niang G."/>
            <person name="Scheremetjew M."/>
            <person name="Finn R."/>
            <person name="Kale V."/>
            <person name="Holt S."/>
            <person name="Cochrane G."/>
            <person name="Meng A."/>
            <person name="Brown T."/>
            <person name="Cohen L."/>
        </authorList>
    </citation>
    <scope>NUCLEOTIDE SEQUENCE</scope>
    <source>
        <strain evidence="5">CCMP722</strain>
    </source>
</reference>
<evidence type="ECO:0000256" key="3">
    <source>
        <dbReference type="ARBA" id="ARBA00023002"/>
    </source>
</evidence>
<dbReference type="InterPro" id="IPR036318">
    <property type="entry name" value="FAD-bd_PCMH-like_sf"/>
</dbReference>
<comment type="pathway">
    <text evidence="2">Cofactor biosynthesis; L-ascorbate biosynthesis.</text>
</comment>
<dbReference type="GO" id="GO:0019853">
    <property type="term" value="P:L-ascorbic acid biosynthetic process"/>
    <property type="evidence" value="ECO:0007669"/>
    <property type="project" value="UniProtKB-UniPathway"/>
</dbReference>
<dbReference type="SUPFAM" id="SSF56176">
    <property type="entry name" value="FAD-binding/transporter-associated domain-like"/>
    <property type="match status" value="1"/>
</dbReference>
<gene>
    <name evidence="5" type="ORF">POBO1169_LOCUS10061</name>
</gene>
<dbReference type="NCBIfam" id="TIGR01676">
    <property type="entry name" value="GLDHase"/>
    <property type="match status" value="1"/>
</dbReference>
<dbReference type="InterPro" id="IPR016169">
    <property type="entry name" value="FAD-bd_PCMH_sub2"/>
</dbReference>
<dbReference type="InterPro" id="IPR006094">
    <property type="entry name" value="Oxid_FAD_bind_N"/>
</dbReference>
<dbReference type="UniPathway" id="UPA00132"/>
<evidence type="ECO:0000259" key="4">
    <source>
        <dbReference type="PROSITE" id="PS51387"/>
    </source>
</evidence>
<sequence length="608" mass="67034">MVSARLALATRSRNVLQQLRCNHGKASRALSTTALRQVGGVLESSIPETVKSREHASTMSRSLVGGLVSAAAALLVGNTVMEEQEDKSTIVNWSATHECHPQAYHQPESLEELETLVAKAHKKGTKLRPIGSALSPNGVGFSDEELVNLAMLDQVVNVDAERGLVTVQAGARVSQVTDALRPHGLVLQNFASIAEQQLGGFTQVGAHGTGATLPPVDERVVGLKIVTPGRGTLQLSAESNPELFNLAKVAMGCLGVVAEVTIKCVPAHKLVERTYVVSRSFIKENHERLLRENKHIRYMWIPYTQDVIVVACNPLGADEDEEAVVKSVPHVCVCELKKCEPMQKLLLEVSPEYQGWFNRRRAELLLMNFAELRDKLLAHNPLDAAWVRRVNQAEAAFWRNNAGVRVDYSDRILGFECGGEQWVSEVAFPCGSLENLSMKDITYMEEVLELIEAENIAAPSPIEQRWTAGSSSRMSPASASPNDASSLHSWIGIIMYLPSQEPAVRAQITAAFNAYKELCIERLWGKYGAVEHWAKVELPDSSEKLEDLRRRLRERFPVDAFNAARRKLDPKNILSNDLIDGIFPQGALSPLEWLSCKVPLLSSKLPLK</sequence>
<dbReference type="GO" id="GO:0016020">
    <property type="term" value="C:membrane"/>
    <property type="evidence" value="ECO:0007669"/>
    <property type="project" value="InterPro"/>
</dbReference>
<dbReference type="Gene3D" id="3.30.43.10">
    <property type="entry name" value="Uridine Diphospho-n-acetylenolpyruvylglucosamine Reductase, domain 2"/>
    <property type="match status" value="1"/>
</dbReference>
<dbReference type="PANTHER" id="PTHR43762:SF1">
    <property type="entry name" value="D-ARABINONO-1,4-LACTONE OXIDASE"/>
    <property type="match status" value="1"/>
</dbReference>
<dbReference type="GO" id="GO:0071949">
    <property type="term" value="F:FAD binding"/>
    <property type="evidence" value="ECO:0007669"/>
    <property type="project" value="InterPro"/>
</dbReference>